<dbReference type="EMBL" id="UZAJ01011297">
    <property type="protein sequence ID" value="VDO59681.1"/>
    <property type="molecule type" value="Genomic_DNA"/>
</dbReference>
<reference evidence="3" key="1">
    <citation type="submission" date="2016-06" db="UniProtKB">
        <authorList>
            <consortium name="WormBaseParasite"/>
        </authorList>
    </citation>
    <scope>IDENTIFICATION</scope>
</reference>
<dbReference type="Proteomes" id="UP000267606">
    <property type="component" value="Unassembled WGS sequence"/>
</dbReference>
<dbReference type="AlphaFoldDB" id="A0A183HPA4"/>
<gene>
    <name evidence="1" type="ORF">OFLC_LOCUS9318</name>
</gene>
<evidence type="ECO:0000313" key="3">
    <source>
        <dbReference type="WBParaSite" id="OFLC_0000931501-mRNA-1"/>
    </source>
</evidence>
<reference evidence="1 2" key="2">
    <citation type="submission" date="2018-11" db="EMBL/GenBank/DDBJ databases">
        <authorList>
            <consortium name="Pathogen Informatics"/>
        </authorList>
    </citation>
    <scope>NUCLEOTIDE SEQUENCE [LARGE SCALE GENOMIC DNA]</scope>
</reference>
<evidence type="ECO:0000313" key="1">
    <source>
        <dbReference type="EMBL" id="VDO59681.1"/>
    </source>
</evidence>
<dbReference type="WBParaSite" id="OFLC_0000931501-mRNA-1">
    <property type="protein sequence ID" value="OFLC_0000931501-mRNA-1"/>
    <property type="gene ID" value="OFLC_0000931501"/>
</dbReference>
<proteinExistence type="predicted"/>
<keyword evidence="2" id="KW-1185">Reference proteome</keyword>
<evidence type="ECO:0000313" key="2">
    <source>
        <dbReference type="Proteomes" id="UP000267606"/>
    </source>
</evidence>
<name>A0A183HPA4_9BILA</name>
<sequence>MRMLPLEDRLIYLDTPELTRNCSDDQCPEYIP</sequence>
<organism evidence="3">
    <name type="scientific">Onchocerca flexuosa</name>
    <dbReference type="NCBI Taxonomy" id="387005"/>
    <lineage>
        <taxon>Eukaryota</taxon>
        <taxon>Metazoa</taxon>
        <taxon>Ecdysozoa</taxon>
        <taxon>Nematoda</taxon>
        <taxon>Chromadorea</taxon>
        <taxon>Rhabditida</taxon>
        <taxon>Spirurina</taxon>
        <taxon>Spiruromorpha</taxon>
        <taxon>Filarioidea</taxon>
        <taxon>Onchocercidae</taxon>
        <taxon>Onchocerca</taxon>
    </lineage>
</organism>
<protein>
    <submittedName>
        <fullName evidence="3">Transposase</fullName>
    </submittedName>
</protein>
<accession>A0A183HPA4</accession>